<reference evidence="10 11" key="1">
    <citation type="submission" date="2016-05" db="EMBL/GenBank/DDBJ databases">
        <title>Nuclear genome of Blastocystis sp. subtype 1 NandII.</title>
        <authorList>
            <person name="Gentekaki E."/>
            <person name="Curtis B."/>
            <person name="Stairs C."/>
            <person name="Eme L."/>
            <person name="Herman E."/>
            <person name="Klimes V."/>
            <person name="Arias M.C."/>
            <person name="Elias M."/>
            <person name="Hilliou F."/>
            <person name="Klute M."/>
            <person name="Malik S.-B."/>
            <person name="Pightling A."/>
            <person name="Rachubinski R."/>
            <person name="Salas D."/>
            <person name="Schlacht A."/>
            <person name="Suga H."/>
            <person name="Archibald J."/>
            <person name="Ball S.G."/>
            <person name="Clark G."/>
            <person name="Dacks J."/>
            <person name="Van Der Giezen M."/>
            <person name="Tsaousis A."/>
            <person name="Roger A."/>
        </authorList>
    </citation>
    <scope>NUCLEOTIDE SEQUENCE [LARGE SCALE GENOMIC DNA]</scope>
    <source>
        <strain evidence="11">ATCC 50177 / NandII</strain>
    </source>
</reference>
<dbReference type="PROSITE" id="PS00903">
    <property type="entry name" value="CYT_DCMP_DEAMINASES_1"/>
    <property type="match status" value="1"/>
</dbReference>
<dbReference type="GO" id="GO:0055086">
    <property type="term" value="P:nucleobase-containing small molecule metabolic process"/>
    <property type="evidence" value="ECO:0007669"/>
    <property type="project" value="UniProtKB-ARBA"/>
</dbReference>
<dbReference type="Pfam" id="PF00383">
    <property type="entry name" value="dCMP_cyt_deam_1"/>
    <property type="match status" value="1"/>
</dbReference>
<organism evidence="10 11">
    <name type="scientific">Blastocystis sp. subtype 1 (strain ATCC 50177 / NandII)</name>
    <dbReference type="NCBI Taxonomy" id="478820"/>
    <lineage>
        <taxon>Eukaryota</taxon>
        <taxon>Sar</taxon>
        <taxon>Stramenopiles</taxon>
        <taxon>Bigyra</taxon>
        <taxon>Opalozoa</taxon>
        <taxon>Opalinata</taxon>
        <taxon>Blastocystidae</taxon>
        <taxon>Blastocystis</taxon>
    </lineage>
</organism>
<dbReference type="OrthoDB" id="414540at2759"/>
<accession>A0A196SJZ5</accession>
<keyword evidence="11" id="KW-1185">Reference proteome</keyword>
<dbReference type="InterPro" id="IPR013171">
    <property type="entry name" value="Cyd/dCyd_deaminase_Zn-bd"/>
</dbReference>
<feature type="domain" description="CMP/dCMP-type deaminase" evidence="9">
    <location>
        <begin position="26"/>
        <end position="151"/>
    </location>
</feature>
<keyword evidence="3 8" id="KW-0479">Metal-binding</keyword>
<keyword evidence="5 8" id="KW-0862">Zinc</keyword>
<keyword evidence="4" id="KW-0378">Hydrolase</keyword>
<gene>
    <name evidence="10" type="ORF">AV274_0890</name>
</gene>
<proteinExistence type="inferred from homology"/>
<dbReference type="InterPro" id="IPR016192">
    <property type="entry name" value="APOBEC/CMP_deaminase_Zn-bd"/>
</dbReference>
<feature type="binding site" evidence="8">
    <location>
        <position position="111"/>
    </location>
    <ligand>
        <name>Zn(2+)</name>
        <dbReference type="ChEBI" id="CHEBI:29105"/>
        <note>catalytic</note>
    </ligand>
</feature>
<comment type="subunit">
    <text evidence="2">Homodimer.</text>
</comment>
<dbReference type="CDD" id="cd01283">
    <property type="entry name" value="cytidine_deaminase"/>
    <property type="match status" value="1"/>
</dbReference>
<evidence type="ECO:0000256" key="4">
    <source>
        <dbReference type="ARBA" id="ARBA00022801"/>
    </source>
</evidence>
<dbReference type="PANTHER" id="PTHR11644">
    <property type="entry name" value="CYTIDINE DEAMINASE"/>
    <property type="match status" value="1"/>
</dbReference>
<comment type="cofactor">
    <cofactor evidence="8">
        <name>Zn(2+)</name>
        <dbReference type="ChEBI" id="CHEBI:29105"/>
    </cofactor>
    <text evidence="8">Binds 1 zinc ion.</text>
</comment>
<dbReference type="Proteomes" id="UP000078348">
    <property type="component" value="Unassembled WGS sequence"/>
</dbReference>
<evidence type="ECO:0000313" key="11">
    <source>
        <dbReference type="Proteomes" id="UP000078348"/>
    </source>
</evidence>
<dbReference type="InterPro" id="IPR016193">
    <property type="entry name" value="Cytidine_deaminase-like"/>
</dbReference>
<evidence type="ECO:0000256" key="2">
    <source>
        <dbReference type="ARBA" id="ARBA00011738"/>
    </source>
</evidence>
<feature type="active site" description="Proton donor" evidence="6">
    <location>
        <position position="82"/>
    </location>
</feature>
<evidence type="ECO:0000256" key="1">
    <source>
        <dbReference type="ARBA" id="ARBA00006576"/>
    </source>
</evidence>
<evidence type="ECO:0000256" key="5">
    <source>
        <dbReference type="ARBA" id="ARBA00022833"/>
    </source>
</evidence>
<dbReference type="PANTHER" id="PTHR11644:SF2">
    <property type="entry name" value="CYTIDINE DEAMINASE"/>
    <property type="match status" value="1"/>
</dbReference>
<dbReference type="GO" id="GO:0008270">
    <property type="term" value="F:zinc ion binding"/>
    <property type="evidence" value="ECO:0007669"/>
    <property type="project" value="InterPro"/>
</dbReference>
<dbReference type="GO" id="GO:0072527">
    <property type="term" value="P:pyrimidine-containing compound metabolic process"/>
    <property type="evidence" value="ECO:0007669"/>
    <property type="project" value="UniProtKB-ARBA"/>
</dbReference>
<dbReference type="PROSITE" id="PS51747">
    <property type="entry name" value="CYT_DCMP_DEAMINASES_2"/>
    <property type="match status" value="2"/>
</dbReference>
<dbReference type="InterPro" id="IPR050202">
    <property type="entry name" value="Cyt/Deoxycyt_deaminase"/>
</dbReference>
<dbReference type="InterPro" id="IPR002125">
    <property type="entry name" value="CMP_dCMP_dom"/>
</dbReference>
<evidence type="ECO:0000259" key="9">
    <source>
        <dbReference type="PROSITE" id="PS51747"/>
    </source>
</evidence>
<evidence type="ECO:0000256" key="7">
    <source>
        <dbReference type="PIRSR" id="PIRSR006334-2"/>
    </source>
</evidence>
<dbReference type="GO" id="GO:0005829">
    <property type="term" value="C:cytosol"/>
    <property type="evidence" value="ECO:0007669"/>
    <property type="project" value="TreeGrafter"/>
</dbReference>
<name>A0A196SJZ5_BLAHN</name>
<dbReference type="AlphaFoldDB" id="A0A196SJZ5"/>
<sequence>MIDLDHIQFSYTKEEVDAYMSDHNLGIEDLLLLLIERIKVKARVPVSHFQVGAAAYTFSGKIFLGTNMEIAYSAINHTIHAEQCTLSNVFLHTEGAEREGIKILAVSEVPCGHCRQILQEVPHAGDIRIIVKKAGLDAPLSQLLPFSFELPIDGVIHHVFEQNSLVDCASVKPQFMEVMNEVKGQLRCDESAFDRAWALFVRSFSWYSGCPAVALFIAKDGRVAVGSMIESSAYNPTVNPLQMALIDCHVQNIPFSDLEALVLVEKRDCCFTYQGHLQVLCQCLPRQEDASVKKELKTLYFAL</sequence>
<dbReference type="PIRSF" id="PIRSF006334">
    <property type="entry name" value="Cdd_plus_pseudo"/>
    <property type="match status" value="1"/>
</dbReference>
<feature type="binding site" evidence="7">
    <location>
        <begin position="67"/>
        <end position="69"/>
    </location>
    <ligand>
        <name>substrate</name>
    </ligand>
</feature>
<feature type="binding site" evidence="8">
    <location>
        <position position="80"/>
    </location>
    <ligand>
        <name>Zn(2+)</name>
        <dbReference type="ChEBI" id="CHEBI:29105"/>
        <note>catalytic</note>
    </ligand>
</feature>
<dbReference type="SUPFAM" id="SSF53927">
    <property type="entry name" value="Cytidine deaminase-like"/>
    <property type="match status" value="2"/>
</dbReference>
<dbReference type="GO" id="GO:0004126">
    <property type="term" value="F:cytidine deaminase activity"/>
    <property type="evidence" value="ECO:0007669"/>
    <property type="project" value="InterPro"/>
</dbReference>
<evidence type="ECO:0000313" key="10">
    <source>
        <dbReference type="EMBL" id="OAO17373.1"/>
    </source>
</evidence>
<feature type="binding site" evidence="8">
    <location>
        <position position="114"/>
    </location>
    <ligand>
        <name>Zn(2+)</name>
        <dbReference type="ChEBI" id="CHEBI:29105"/>
        <note>catalytic</note>
    </ligand>
</feature>
<evidence type="ECO:0000256" key="6">
    <source>
        <dbReference type="PIRSR" id="PIRSR006334-1"/>
    </source>
</evidence>
<dbReference type="Pfam" id="PF08211">
    <property type="entry name" value="dCMP_cyt_deam_2"/>
    <property type="match status" value="1"/>
</dbReference>
<dbReference type="GO" id="GO:0042802">
    <property type="term" value="F:identical protein binding"/>
    <property type="evidence" value="ECO:0007669"/>
    <property type="project" value="UniProtKB-ARBA"/>
</dbReference>
<dbReference type="EMBL" id="LXWW01000033">
    <property type="protein sequence ID" value="OAO17373.1"/>
    <property type="molecule type" value="Genomic_DNA"/>
</dbReference>
<feature type="domain" description="CMP/dCMP-type deaminase" evidence="9">
    <location>
        <begin position="187"/>
        <end position="303"/>
    </location>
</feature>
<dbReference type="STRING" id="478820.A0A196SJZ5"/>
<protein>
    <submittedName>
        <fullName evidence="10">Cytidine deaminase 1</fullName>
    </submittedName>
</protein>
<comment type="similarity">
    <text evidence="1">Belongs to the cytidine and deoxycytidylate deaminase family.</text>
</comment>
<evidence type="ECO:0000256" key="8">
    <source>
        <dbReference type="PIRSR" id="PIRSR006334-3"/>
    </source>
</evidence>
<evidence type="ECO:0000256" key="3">
    <source>
        <dbReference type="ARBA" id="ARBA00022723"/>
    </source>
</evidence>
<dbReference type="Gene3D" id="3.40.140.10">
    <property type="entry name" value="Cytidine Deaminase, domain 2"/>
    <property type="match status" value="2"/>
</dbReference>
<comment type="caution">
    <text evidence="10">The sequence shown here is derived from an EMBL/GenBank/DDBJ whole genome shotgun (WGS) entry which is preliminary data.</text>
</comment>